<sequence length="167" mass="18080">MYIFASFEQSALLEIAISDLTRLGLTEKHILAVPLQKTTRQVTVFDKVYRADGFSVLDGAALLGTVGMLLGVVYGSVYYLGPIICGLLGLLSGAVIGLAVDWVITTRNIKSEERSNPIPVMLMVRCEVAQAEAVEKILEEHQALGLARHSNEALTPSPNVKDLGKQK</sequence>
<evidence type="ECO:0008006" key="4">
    <source>
        <dbReference type="Google" id="ProtNLM"/>
    </source>
</evidence>
<protein>
    <recommendedName>
        <fullName evidence="4">DUF1269 domain-containing protein</fullName>
    </recommendedName>
</protein>
<dbReference type="OrthoDB" id="1683109at2"/>
<feature type="transmembrane region" description="Helical" evidence="1">
    <location>
        <begin position="80"/>
        <end position="104"/>
    </location>
</feature>
<reference evidence="2 3" key="1">
    <citation type="submission" date="2017-04" db="EMBL/GenBank/DDBJ databases">
        <authorList>
            <person name="Afonso C.L."/>
            <person name="Miller P.J."/>
            <person name="Scott M.A."/>
            <person name="Spackman E."/>
            <person name="Goraichik I."/>
            <person name="Dimitrov K.M."/>
            <person name="Suarez D.L."/>
            <person name="Swayne D.E."/>
        </authorList>
    </citation>
    <scope>NUCLEOTIDE SEQUENCE [LARGE SCALE GENOMIC DNA]</scope>
    <source>
        <strain evidence="2 3">DSM 5090</strain>
    </source>
</reference>
<feature type="transmembrane region" description="Helical" evidence="1">
    <location>
        <begin position="54"/>
        <end position="74"/>
    </location>
</feature>
<proteinExistence type="predicted"/>
<evidence type="ECO:0000256" key="1">
    <source>
        <dbReference type="SAM" id="Phobius"/>
    </source>
</evidence>
<keyword evidence="1" id="KW-0472">Membrane</keyword>
<dbReference type="RefSeq" id="WP_084578362.1">
    <property type="nucleotide sequence ID" value="NZ_CP155572.1"/>
</dbReference>
<name>A0A1W2EZT2_9FIRM</name>
<accession>A0A1W2EZT2</accession>
<gene>
    <name evidence="2" type="ORF">SAMN04488500_1358</name>
</gene>
<keyword evidence="1" id="KW-0812">Transmembrane</keyword>
<keyword evidence="1" id="KW-1133">Transmembrane helix</keyword>
<dbReference type="STRING" id="112901.SAMN04488500_1358"/>
<dbReference type="EMBL" id="FWXI01000035">
    <property type="protein sequence ID" value="SMD14716.1"/>
    <property type="molecule type" value="Genomic_DNA"/>
</dbReference>
<dbReference type="Proteomes" id="UP000192738">
    <property type="component" value="Unassembled WGS sequence"/>
</dbReference>
<evidence type="ECO:0000313" key="2">
    <source>
        <dbReference type="EMBL" id="SMD14716.1"/>
    </source>
</evidence>
<evidence type="ECO:0000313" key="3">
    <source>
        <dbReference type="Proteomes" id="UP000192738"/>
    </source>
</evidence>
<keyword evidence="3" id="KW-1185">Reference proteome</keyword>
<dbReference type="AlphaFoldDB" id="A0A1W2EZT2"/>
<organism evidence="2 3">
    <name type="scientific">Sporomusa malonica</name>
    <dbReference type="NCBI Taxonomy" id="112901"/>
    <lineage>
        <taxon>Bacteria</taxon>
        <taxon>Bacillati</taxon>
        <taxon>Bacillota</taxon>
        <taxon>Negativicutes</taxon>
        <taxon>Selenomonadales</taxon>
        <taxon>Sporomusaceae</taxon>
        <taxon>Sporomusa</taxon>
    </lineage>
</organism>